<name>A0A4D6DYV3_9CAUD</name>
<evidence type="ECO:0000313" key="3">
    <source>
        <dbReference type="Proteomes" id="UP000297092"/>
    </source>
</evidence>
<sequence length="57" mass="6348">MNTNLLGWVKRVERRHWETAIILKVGISAGLAAAYFLPTSAAIAVGISINLLWLWKL</sequence>
<dbReference type="EMBL" id="MK629528">
    <property type="protein sequence ID" value="QBZ71514.1"/>
    <property type="molecule type" value="Genomic_DNA"/>
</dbReference>
<evidence type="ECO:0000313" key="2">
    <source>
        <dbReference type="EMBL" id="QBZ71514.1"/>
    </source>
</evidence>
<dbReference type="GeneID" id="55013092"/>
<reference evidence="3" key="1">
    <citation type="submission" date="2019-03" db="EMBL/GenBank/DDBJ databases">
        <authorList>
            <person name="Olsen N.S."/>
            <person name="Kot W."/>
            <person name="Hansen L.H."/>
        </authorList>
    </citation>
    <scope>NUCLEOTIDE SEQUENCE [LARGE SCALE GENOMIC DNA]</scope>
</reference>
<keyword evidence="1" id="KW-1133">Transmembrane helix</keyword>
<keyword evidence="1" id="KW-0472">Membrane</keyword>
<dbReference type="KEGG" id="vg:55013092"/>
<proteinExistence type="predicted"/>
<dbReference type="Proteomes" id="UP000297092">
    <property type="component" value="Segment"/>
</dbReference>
<feature type="transmembrane region" description="Helical" evidence="1">
    <location>
        <begin position="21"/>
        <end position="54"/>
    </location>
</feature>
<keyword evidence="1" id="KW-0812">Transmembrane</keyword>
<evidence type="ECO:0000256" key="1">
    <source>
        <dbReference type="SAM" id="Phobius"/>
    </source>
</evidence>
<dbReference type="RefSeq" id="YP_009821608.1">
    <property type="nucleotide sequence ID" value="NC_048177.1"/>
</dbReference>
<accession>A0A4D6DYV3</accession>
<keyword evidence="3" id="KW-1185">Reference proteome</keyword>
<protein>
    <submittedName>
        <fullName evidence="2">Uncharacterized protein</fullName>
    </submittedName>
</protein>
<organism evidence="2 3">
    <name type="scientific">Escherichia phage Lidtsur</name>
    <dbReference type="NCBI Taxonomy" id="2562235"/>
    <lineage>
        <taxon>Viruses</taxon>
        <taxon>Duplodnaviria</taxon>
        <taxon>Heunggongvirae</taxon>
        <taxon>Uroviricota</taxon>
        <taxon>Caudoviricetes</taxon>
        <taxon>Autographivirales</taxon>
        <taxon>Autoscriptoviridae</taxon>
        <taxon>Stentvirinae</taxon>
        <taxon>Bonnellvirus</taxon>
        <taxon>Bonnellvirus lidtsur</taxon>
    </lineage>
</organism>